<dbReference type="GO" id="GO:0016829">
    <property type="term" value="F:lyase activity"/>
    <property type="evidence" value="ECO:0007669"/>
    <property type="project" value="UniProtKB-KW"/>
</dbReference>
<feature type="domain" description="Rhamnogalacturonase A/B/Epimerase-like pectate lyase" evidence="2">
    <location>
        <begin position="824"/>
        <end position="904"/>
    </location>
</feature>
<proteinExistence type="predicted"/>
<dbReference type="Pfam" id="PF12708">
    <property type="entry name" value="Pect-lyase_RHGA_epim"/>
    <property type="match status" value="2"/>
</dbReference>
<accession>A0A5C6FQ82</accession>
<dbReference type="AlphaFoldDB" id="A0A5C6FQ82"/>
<dbReference type="EMBL" id="SJPZ01000001">
    <property type="protein sequence ID" value="TWU64561.1"/>
    <property type="molecule type" value="Genomic_DNA"/>
</dbReference>
<reference evidence="3 4" key="1">
    <citation type="submission" date="2019-02" db="EMBL/GenBank/DDBJ databases">
        <title>Deep-cultivation of Planctomycetes and their phenomic and genomic characterization uncovers novel biology.</title>
        <authorList>
            <person name="Wiegand S."/>
            <person name="Jogler M."/>
            <person name="Boedeker C."/>
            <person name="Pinto D."/>
            <person name="Vollmers J."/>
            <person name="Rivas-Marin E."/>
            <person name="Kohn T."/>
            <person name="Peeters S.H."/>
            <person name="Heuer A."/>
            <person name="Rast P."/>
            <person name="Oberbeckmann S."/>
            <person name="Bunk B."/>
            <person name="Jeske O."/>
            <person name="Meyerdierks A."/>
            <person name="Storesund J.E."/>
            <person name="Kallscheuer N."/>
            <person name="Luecker S."/>
            <person name="Lage O.M."/>
            <person name="Pohl T."/>
            <person name="Merkel B.J."/>
            <person name="Hornburger P."/>
            <person name="Mueller R.-W."/>
            <person name="Bruemmer F."/>
            <person name="Labrenz M."/>
            <person name="Spormann A.M."/>
            <person name="Op Den Camp H."/>
            <person name="Overmann J."/>
            <person name="Amann R."/>
            <person name="Jetten M.S.M."/>
            <person name="Mascher T."/>
            <person name="Medema M.H."/>
            <person name="Devos D.P."/>
            <person name="Kaster A.-K."/>
            <person name="Ovreas L."/>
            <person name="Rohde M."/>
            <person name="Galperin M.Y."/>
            <person name="Jogler C."/>
        </authorList>
    </citation>
    <scope>NUCLEOTIDE SEQUENCE [LARGE SCALE GENOMIC DNA]</scope>
    <source>
        <strain evidence="3 4">V7</strain>
    </source>
</reference>
<feature type="signal peptide" evidence="1">
    <location>
        <begin position="1"/>
        <end position="24"/>
    </location>
</feature>
<dbReference type="Proteomes" id="UP000316476">
    <property type="component" value="Unassembled WGS sequence"/>
</dbReference>
<feature type="chain" id="PRO_5022862984" evidence="1">
    <location>
        <begin position="25"/>
        <end position="1141"/>
    </location>
</feature>
<dbReference type="Gene3D" id="3.20.20.80">
    <property type="entry name" value="Glycosidases"/>
    <property type="match status" value="2"/>
</dbReference>
<organism evidence="3 4">
    <name type="scientific">Crateriforma conspicua</name>
    <dbReference type="NCBI Taxonomy" id="2527996"/>
    <lineage>
        <taxon>Bacteria</taxon>
        <taxon>Pseudomonadati</taxon>
        <taxon>Planctomycetota</taxon>
        <taxon>Planctomycetia</taxon>
        <taxon>Planctomycetales</taxon>
        <taxon>Planctomycetaceae</taxon>
        <taxon>Crateriforma</taxon>
    </lineage>
</organism>
<feature type="domain" description="Rhamnogalacturonase A/B/Epimerase-like pectate lyase" evidence="2">
    <location>
        <begin position="459"/>
        <end position="636"/>
    </location>
</feature>
<dbReference type="InterPro" id="IPR012334">
    <property type="entry name" value="Pectin_lyas_fold"/>
</dbReference>
<dbReference type="RefSeq" id="WP_146410223.1">
    <property type="nucleotide sequence ID" value="NZ_SJPZ01000001.1"/>
</dbReference>
<keyword evidence="3" id="KW-0456">Lyase</keyword>
<sequence precursor="true">MTENLVLRLCFLLASVVLSSHAFAQPLRRTDAYGGVKTIKAEATDWFRVDDIGGRDYFITPDGHAFFSLGVTHSVECTRRDELNLFQTKYGNDEAKLADFFLQKFRHWGYNSSGYGPLQTMERRIPYVAAIPTIGPRSLSAGEKSKCQDLFDPAVMQRLRKRVRENCQRHVGNPFCLGYVFIDLPIWTIKWQGRAQQHTYLDFLRSLPDSAPGKQAYLQAFPQQEHADDLKAAEAFLNQIADRYYACITDELRKQDPNHLILGDRFMAFPERTPDSILVTASKYVDVLSFQPMGTRTMLCDYINHVHQLTGKPVLLADVNTMTRRPEKEERQVEEYQRSAGEHTMAYYLDAASSPHCIGLHRCTVRDYQPWNTQYHRRGLLKADDTEYPILVQLTQQTNSKVYDLVYGPQLKRRAASPKNRASSSKTSLMPKTSLVLRRELEKQYPESGFVQQGYLPVTLQGADPSGESDSTGAIQKTIDLAYEGNMVCYFPAGTYLVSRQLVCHQPRDNMTTVHVLTGSYRDGKRPVVRLTDSAPGFQDASSPRAVFKFQGFDAEGKERCPATYNQVFRGIDVHLGQGNAGAIGVYMHAAQGCTIQDVSISASGPFHAGIRHMVGSGAGYENIEVIGGKHAIDAEADNAKHPVVAGLRAIGQTEEIIKSDTATVLTIVGMYAEKQHGPCFTLARTPWRNECTGHLSLVDSVIKFTTPDQTLIDNRDRSVFLKNVYVRGAGRLVINAKGNDSPAQGNPKGWSQIEEYSYYHRPASRLIDGRGPEANDPALAMIKTTGISDDDVPVNMIARHVWDDATFPHFENPAVLSVTDAPFGAIPDDGADDTDAIQRAIDLASRSGKAVFLPKGRYRISRTIVLRKNTKLFGVSRNLSLIECMPDWRTDDNTPMIDTDDNATADTLLAFLRIEMPSDVARRIYPLRWRAGRHSMVREVWFRKGWGPVSKQDLQCLVITGNGGGRWYNLFHRAGQNTSAHPKHRYMLVEGTREPLNIYTYCVEYAVTLGGYQAEFNDARNVCLFGFKCETDLKKKAIVSTLGINDCQNILLTGNTGLASAPIGGGIIEVAGSEDITAANLARFSYKGDNSSKWYYIFDRDWNKGILESQPGLESDKTNNVVSLYKRGHCVPVPIITNGK</sequence>
<keyword evidence="1" id="KW-0732">Signal</keyword>
<comment type="caution">
    <text evidence="3">The sequence shown here is derived from an EMBL/GenBank/DDBJ whole genome shotgun (WGS) entry which is preliminary data.</text>
</comment>
<gene>
    <name evidence="3" type="ORF">V7x_01050</name>
</gene>
<dbReference type="SUPFAM" id="SSF51445">
    <property type="entry name" value="(Trans)glycosidases"/>
    <property type="match status" value="1"/>
</dbReference>
<name>A0A5C6FQ82_9PLAN</name>
<dbReference type="InterPro" id="IPR011050">
    <property type="entry name" value="Pectin_lyase_fold/virulence"/>
</dbReference>
<evidence type="ECO:0000259" key="2">
    <source>
        <dbReference type="Pfam" id="PF12708"/>
    </source>
</evidence>
<protein>
    <submittedName>
        <fullName evidence="3">Pectate lyase superfamily protein</fullName>
    </submittedName>
</protein>
<dbReference type="SUPFAM" id="SSF51126">
    <property type="entry name" value="Pectin lyase-like"/>
    <property type="match status" value="2"/>
</dbReference>
<dbReference type="Gene3D" id="2.160.20.10">
    <property type="entry name" value="Single-stranded right-handed beta-helix, Pectin lyase-like"/>
    <property type="match status" value="2"/>
</dbReference>
<dbReference type="InterPro" id="IPR024535">
    <property type="entry name" value="RHGA/B-epi-like_pectate_lyase"/>
</dbReference>
<evidence type="ECO:0000313" key="3">
    <source>
        <dbReference type="EMBL" id="TWU64561.1"/>
    </source>
</evidence>
<evidence type="ECO:0000256" key="1">
    <source>
        <dbReference type="SAM" id="SignalP"/>
    </source>
</evidence>
<evidence type="ECO:0000313" key="4">
    <source>
        <dbReference type="Proteomes" id="UP000316476"/>
    </source>
</evidence>
<dbReference type="InterPro" id="IPR017853">
    <property type="entry name" value="GH"/>
</dbReference>
<dbReference type="OrthoDB" id="6502305at2"/>